<dbReference type="AlphaFoldDB" id="A0A4S9XPX3"/>
<feature type="region of interest" description="Disordered" evidence="1">
    <location>
        <begin position="32"/>
        <end position="54"/>
    </location>
</feature>
<protein>
    <submittedName>
        <fullName evidence="3">Uncharacterized protein</fullName>
    </submittedName>
</protein>
<accession>A0A4S9XPX3</accession>
<gene>
    <name evidence="3" type="ORF">D6C84_06206</name>
    <name evidence="2" type="ORF">D6D10_04801</name>
</gene>
<dbReference type="EMBL" id="QZBT01000088">
    <property type="protein sequence ID" value="THZ81908.1"/>
    <property type="molecule type" value="Genomic_DNA"/>
</dbReference>
<evidence type="ECO:0000313" key="2">
    <source>
        <dbReference type="EMBL" id="THX38778.1"/>
    </source>
</evidence>
<dbReference type="PANTHER" id="PTHR40466:SF1">
    <property type="entry name" value="FUNGAL PROTEIN"/>
    <property type="match status" value="1"/>
</dbReference>
<feature type="compositionally biased region" description="Basic and acidic residues" evidence="1">
    <location>
        <begin position="41"/>
        <end position="52"/>
    </location>
</feature>
<name>A0A4S9XPX3_AURPU</name>
<evidence type="ECO:0000313" key="3">
    <source>
        <dbReference type="EMBL" id="THZ81908.1"/>
    </source>
</evidence>
<dbReference type="Proteomes" id="UP000310039">
    <property type="component" value="Unassembled WGS sequence"/>
</dbReference>
<comment type="caution">
    <text evidence="3">The sequence shown here is derived from an EMBL/GenBank/DDBJ whole genome shotgun (WGS) entry which is preliminary data.</text>
</comment>
<evidence type="ECO:0000313" key="4">
    <source>
        <dbReference type="Proteomes" id="UP000308953"/>
    </source>
</evidence>
<reference evidence="4 5" key="1">
    <citation type="submission" date="2018-10" db="EMBL/GenBank/DDBJ databases">
        <title>Fifty Aureobasidium pullulans genomes reveal a recombining polyextremotolerant generalist.</title>
        <authorList>
            <person name="Gostincar C."/>
            <person name="Turk M."/>
            <person name="Zajc J."/>
            <person name="Gunde-Cimerman N."/>
        </authorList>
    </citation>
    <scope>NUCLEOTIDE SEQUENCE [LARGE SCALE GENOMIC DNA]</scope>
    <source>
        <strain evidence="3 5">EXF-3403</strain>
        <strain evidence="2 4">EXF-9785</strain>
    </source>
</reference>
<evidence type="ECO:0000313" key="5">
    <source>
        <dbReference type="Proteomes" id="UP000310039"/>
    </source>
</evidence>
<evidence type="ECO:0000256" key="1">
    <source>
        <dbReference type="SAM" id="MobiDB-lite"/>
    </source>
</evidence>
<dbReference type="PANTHER" id="PTHR40466">
    <property type="entry name" value="EXPRESSED PROTEIN"/>
    <property type="match status" value="1"/>
</dbReference>
<dbReference type="Proteomes" id="UP000308953">
    <property type="component" value="Unassembled WGS sequence"/>
</dbReference>
<dbReference type="InterPro" id="IPR039965">
    <property type="entry name" value="C3H7.08c"/>
</dbReference>
<dbReference type="EMBL" id="QZAV01000089">
    <property type="protein sequence ID" value="THX38778.1"/>
    <property type="molecule type" value="Genomic_DNA"/>
</dbReference>
<organism evidence="3 5">
    <name type="scientific">Aureobasidium pullulans</name>
    <name type="common">Black yeast</name>
    <name type="synonym">Pullularia pullulans</name>
    <dbReference type="NCBI Taxonomy" id="5580"/>
    <lineage>
        <taxon>Eukaryota</taxon>
        <taxon>Fungi</taxon>
        <taxon>Dikarya</taxon>
        <taxon>Ascomycota</taxon>
        <taxon>Pezizomycotina</taxon>
        <taxon>Dothideomycetes</taxon>
        <taxon>Dothideomycetidae</taxon>
        <taxon>Dothideales</taxon>
        <taxon>Saccotheciaceae</taxon>
        <taxon>Aureobasidium</taxon>
    </lineage>
</organism>
<sequence>MSIYPALPGPIMSRRFFNPMFQVTRSLRESGVNAGQSGARLSEHLTHRDPRPEHKKLLREARKDPELYVLYILTAATVGAYGWYQPHFWAAITGETKVSKIEGTEPWKDGAEGSTGKYRYHARATPGKEARVKDAPSALNTVIVPNVNLPRSLHEKYNKWGKEEYDEY</sequence>
<proteinExistence type="predicted"/>